<comment type="caution">
    <text evidence="9">The sequence shown here is derived from an EMBL/GenBank/DDBJ whole genome shotgun (WGS) entry which is preliminary data.</text>
</comment>
<keyword evidence="4 7" id="KW-0812">Transmembrane</keyword>
<evidence type="ECO:0000313" key="9">
    <source>
        <dbReference type="EMBL" id="KHJ53209.1"/>
    </source>
</evidence>
<evidence type="ECO:0000256" key="6">
    <source>
        <dbReference type="ARBA" id="ARBA00023136"/>
    </source>
</evidence>
<comment type="similarity">
    <text evidence="2">Belongs to the CPA3 antiporters (TC 2.A.63) subunit B family.</text>
</comment>
<accession>A0A0B1PYP2</accession>
<feature type="transmembrane region" description="Helical" evidence="7">
    <location>
        <begin position="35"/>
        <end position="55"/>
    </location>
</feature>
<evidence type="ECO:0000256" key="3">
    <source>
        <dbReference type="ARBA" id="ARBA00022475"/>
    </source>
</evidence>
<evidence type="ECO:0000256" key="7">
    <source>
        <dbReference type="SAM" id="Phobius"/>
    </source>
</evidence>
<feature type="transmembrane region" description="Helical" evidence="7">
    <location>
        <begin position="67"/>
        <end position="86"/>
    </location>
</feature>
<evidence type="ECO:0000256" key="4">
    <source>
        <dbReference type="ARBA" id="ARBA00022692"/>
    </source>
</evidence>
<keyword evidence="3" id="KW-1003">Cell membrane</keyword>
<protein>
    <submittedName>
        <fullName evidence="9">Monovalent cation/H+ antiporter subunit B</fullName>
    </submittedName>
</protein>
<evidence type="ECO:0000259" key="8">
    <source>
        <dbReference type="Pfam" id="PF04039"/>
    </source>
</evidence>
<dbReference type="RefSeq" id="WP_039195914.1">
    <property type="nucleotide sequence ID" value="NZ_JRFJ01000007.1"/>
</dbReference>
<dbReference type="Proteomes" id="UP000030826">
    <property type="component" value="Unassembled WGS sequence"/>
</dbReference>
<dbReference type="GO" id="GO:0005886">
    <property type="term" value="C:plasma membrane"/>
    <property type="evidence" value="ECO:0007669"/>
    <property type="project" value="UniProtKB-SubCell"/>
</dbReference>
<evidence type="ECO:0000313" key="10">
    <source>
        <dbReference type="Proteomes" id="UP000030826"/>
    </source>
</evidence>
<feature type="domain" description="Na+/H+ antiporter MnhB subunit-related protein" evidence="8">
    <location>
        <begin position="5"/>
        <end position="123"/>
    </location>
</feature>
<dbReference type="EMBL" id="JRFJ01000007">
    <property type="protein sequence ID" value="KHJ53209.1"/>
    <property type="molecule type" value="Genomic_DNA"/>
</dbReference>
<keyword evidence="5 7" id="KW-1133">Transmembrane helix</keyword>
<comment type="subcellular location">
    <subcellularLocation>
        <location evidence="1">Cell membrane</location>
        <topology evidence="1">Multi-pass membrane protein</topology>
    </subcellularLocation>
</comment>
<dbReference type="InterPro" id="IPR007182">
    <property type="entry name" value="MnhB"/>
</dbReference>
<name>A0A0B1PYP2_9HYPH</name>
<feature type="transmembrane region" description="Helical" evidence="7">
    <location>
        <begin position="106"/>
        <end position="130"/>
    </location>
</feature>
<proteinExistence type="inferred from homology"/>
<sequence length="135" mass="14180">MNSIILSALSRILFTIMFGVSLFILYRGHNFPGGGFVGGLVAASGFAVLALADGAASARRALHVHPIALAGCGLVLAVASGVPGLFTDQSFLTHWWLHIGSFHTGTALIFDIGVYLVVIGGVMAMVLRFYEETDA</sequence>
<gene>
    <name evidence="9" type="ORF">LA66_19570</name>
</gene>
<dbReference type="OrthoDB" id="9798859at2"/>
<dbReference type="PANTHER" id="PTHR33932:SF4">
    <property type="entry name" value="NA(+)_H(+) ANTIPORTER SUBUNIT B"/>
    <property type="match status" value="1"/>
</dbReference>
<dbReference type="Pfam" id="PF04039">
    <property type="entry name" value="MnhB"/>
    <property type="match status" value="1"/>
</dbReference>
<evidence type="ECO:0000256" key="2">
    <source>
        <dbReference type="ARBA" id="ARBA00009425"/>
    </source>
</evidence>
<dbReference type="InterPro" id="IPR050622">
    <property type="entry name" value="CPA3_antiporter_subunitB"/>
</dbReference>
<dbReference type="AlphaFoldDB" id="A0A0B1PYP2"/>
<evidence type="ECO:0000256" key="5">
    <source>
        <dbReference type="ARBA" id="ARBA00022989"/>
    </source>
</evidence>
<organism evidence="9 10">
    <name type="scientific">Aureimonas altamirensis</name>
    <dbReference type="NCBI Taxonomy" id="370622"/>
    <lineage>
        <taxon>Bacteria</taxon>
        <taxon>Pseudomonadati</taxon>
        <taxon>Pseudomonadota</taxon>
        <taxon>Alphaproteobacteria</taxon>
        <taxon>Hyphomicrobiales</taxon>
        <taxon>Aurantimonadaceae</taxon>
        <taxon>Aureimonas</taxon>
    </lineage>
</organism>
<feature type="transmembrane region" description="Helical" evidence="7">
    <location>
        <begin position="12"/>
        <end position="29"/>
    </location>
</feature>
<dbReference type="PANTHER" id="PTHR33932">
    <property type="entry name" value="NA(+)/H(+) ANTIPORTER SUBUNIT B"/>
    <property type="match status" value="1"/>
</dbReference>
<reference evidence="9 10" key="1">
    <citation type="submission" date="2014-09" db="EMBL/GenBank/DDBJ databases">
        <title>Isolation and characterization of Aurantimonas altamirensis ON-56566 from clinical sample following a dog bite.</title>
        <authorList>
            <person name="Eshaghi A."/>
            <person name="Li A."/>
            <person name="Shahinas D."/>
            <person name="Bahn P."/>
            <person name="Kus J.V."/>
            <person name="Patel S.N."/>
        </authorList>
    </citation>
    <scope>NUCLEOTIDE SEQUENCE [LARGE SCALE GENOMIC DNA]</scope>
    <source>
        <strain evidence="9 10">ON-56566</strain>
    </source>
</reference>
<dbReference type="STRING" id="370622.LA66_19570"/>
<evidence type="ECO:0000256" key="1">
    <source>
        <dbReference type="ARBA" id="ARBA00004651"/>
    </source>
</evidence>
<keyword evidence="6 7" id="KW-0472">Membrane</keyword>